<gene>
    <name evidence="1" type="ORF">S01H4_20378</name>
</gene>
<dbReference type="EMBL" id="BART01009156">
    <property type="protein sequence ID" value="GAG63845.1"/>
    <property type="molecule type" value="Genomic_DNA"/>
</dbReference>
<dbReference type="AlphaFoldDB" id="X0Z3E0"/>
<organism evidence="1">
    <name type="scientific">marine sediment metagenome</name>
    <dbReference type="NCBI Taxonomy" id="412755"/>
    <lineage>
        <taxon>unclassified sequences</taxon>
        <taxon>metagenomes</taxon>
        <taxon>ecological metagenomes</taxon>
    </lineage>
</organism>
<reference evidence="1" key="1">
    <citation type="journal article" date="2014" name="Front. Microbiol.">
        <title>High frequency of phylogenetically diverse reductive dehalogenase-homologous genes in deep subseafloor sedimentary metagenomes.</title>
        <authorList>
            <person name="Kawai M."/>
            <person name="Futagami T."/>
            <person name="Toyoda A."/>
            <person name="Takaki Y."/>
            <person name="Nishi S."/>
            <person name="Hori S."/>
            <person name="Arai W."/>
            <person name="Tsubouchi T."/>
            <person name="Morono Y."/>
            <person name="Uchiyama I."/>
            <person name="Ito T."/>
            <person name="Fujiyama A."/>
            <person name="Inagaki F."/>
            <person name="Takami H."/>
        </authorList>
    </citation>
    <scope>NUCLEOTIDE SEQUENCE</scope>
    <source>
        <strain evidence="1">Expedition CK06-06</strain>
    </source>
</reference>
<evidence type="ECO:0000313" key="1">
    <source>
        <dbReference type="EMBL" id="GAG63845.1"/>
    </source>
</evidence>
<accession>X0Z3E0</accession>
<sequence length="129" mass="14721">MGGNGWLKWDRGVWFEKLFYQDMKENSEISHKMAVEIWNQAVDLAKKLGAYIAEKEISLLIPVNVNSNPGNMATGLCTILVSELMGIYVINSNHDFYWEGGRPASERKLGVLSFSIILEKRYFLSLDFI</sequence>
<proteinExistence type="predicted"/>
<name>X0Z3E0_9ZZZZ</name>
<protein>
    <submittedName>
        <fullName evidence="1">Uncharacterized protein</fullName>
    </submittedName>
</protein>
<comment type="caution">
    <text evidence="1">The sequence shown here is derived from an EMBL/GenBank/DDBJ whole genome shotgun (WGS) entry which is preliminary data.</text>
</comment>